<feature type="region of interest" description="Disordered" evidence="1">
    <location>
        <begin position="1"/>
        <end position="21"/>
    </location>
</feature>
<feature type="region of interest" description="Disordered" evidence="1">
    <location>
        <begin position="50"/>
        <end position="151"/>
    </location>
</feature>
<proteinExistence type="predicted"/>
<feature type="compositionally biased region" description="Polar residues" evidence="1">
    <location>
        <begin position="51"/>
        <end position="68"/>
    </location>
</feature>
<reference evidence="2 3" key="1">
    <citation type="journal article" date="2022" name="Nat. Ecol. Evol.">
        <title>A masculinizing supergene underlies an exaggerated male reproductive morph in a spider.</title>
        <authorList>
            <person name="Hendrickx F."/>
            <person name="De Corte Z."/>
            <person name="Sonet G."/>
            <person name="Van Belleghem S.M."/>
            <person name="Kostlbacher S."/>
            <person name="Vangestel C."/>
        </authorList>
    </citation>
    <scope>NUCLEOTIDE SEQUENCE [LARGE SCALE GENOMIC DNA]</scope>
    <source>
        <strain evidence="2">W744_W776</strain>
    </source>
</reference>
<sequence>MHSKSSMGRQDPFAVLHSPSRDGVSEASCFSDFFPAIFRFKFLLPFAMADQQPSTSGTSSRGEPTRQSPRTAPRPTTAARPRNVAKRGSGPASRTNRPPATSPTTAATAAAATAEPSRPVAVGVAGPSRQQPARGRQICPHCKKRKPLPRKPIKINVKLKRLNWDRILSNPYVR</sequence>
<protein>
    <submittedName>
        <fullName evidence="2">Uncharacterized protein</fullName>
    </submittedName>
</protein>
<evidence type="ECO:0000313" key="2">
    <source>
        <dbReference type="EMBL" id="KAG8198210.1"/>
    </source>
</evidence>
<evidence type="ECO:0000256" key="1">
    <source>
        <dbReference type="SAM" id="MobiDB-lite"/>
    </source>
</evidence>
<dbReference type="Proteomes" id="UP000827092">
    <property type="component" value="Unassembled WGS sequence"/>
</dbReference>
<feature type="compositionally biased region" description="Basic residues" evidence="1">
    <location>
        <begin position="141"/>
        <end position="151"/>
    </location>
</feature>
<comment type="caution">
    <text evidence="2">The sequence shown here is derived from an EMBL/GenBank/DDBJ whole genome shotgun (WGS) entry which is preliminary data.</text>
</comment>
<dbReference type="EMBL" id="JAFNEN010000042">
    <property type="protein sequence ID" value="KAG8198210.1"/>
    <property type="molecule type" value="Genomic_DNA"/>
</dbReference>
<accession>A0AAV6VNC2</accession>
<dbReference type="AlphaFoldDB" id="A0AAV6VNC2"/>
<gene>
    <name evidence="2" type="ORF">JTE90_015307</name>
</gene>
<feature type="compositionally biased region" description="Low complexity" evidence="1">
    <location>
        <begin position="93"/>
        <end position="121"/>
    </location>
</feature>
<keyword evidence="3" id="KW-1185">Reference proteome</keyword>
<name>A0AAV6VNC2_9ARAC</name>
<organism evidence="2 3">
    <name type="scientific">Oedothorax gibbosus</name>
    <dbReference type="NCBI Taxonomy" id="931172"/>
    <lineage>
        <taxon>Eukaryota</taxon>
        <taxon>Metazoa</taxon>
        <taxon>Ecdysozoa</taxon>
        <taxon>Arthropoda</taxon>
        <taxon>Chelicerata</taxon>
        <taxon>Arachnida</taxon>
        <taxon>Araneae</taxon>
        <taxon>Araneomorphae</taxon>
        <taxon>Entelegynae</taxon>
        <taxon>Araneoidea</taxon>
        <taxon>Linyphiidae</taxon>
        <taxon>Erigoninae</taxon>
        <taxon>Oedothorax</taxon>
    </lineage>
</organism>
<feature type="compositionally biased region" description="Low complexity" evidence="1">
    <location>
        <begin position="69"/>
        <end position="82"/>
    </location>
</feature>
<evidence type="ECO:0000313" key="3">
    <source>
        <dbReference type="Proteomes" id="UP000827092"/>
    </source>
</evidence>